<feature type="compositionally biased region" description="Polar residues" evidence="3">
    <location>
        <begin position="1169"/>
        <end position="1184"/>
    </location>
</feature>
<evidence type="ECO:0000259" key="4">
    <source>
        <dbReference type="Pfam" id="PF05057"/>
    </source>
</evidence>
<dbReference type="InterPro" id="IPR029058">
    <property type="entry name" value="AB_hydrolase_fold"/>
</dbReference>
<keyword evidence="2" id="KW-0677">Repeat</keyword>
<evidence type="ECO:0000256" key="2">
    <source>
        <dbReference type="ARBA" id="ARBA00022737"/>
    </source>
</evidence>
<accession>A0A9P9XSD6</accession>
<dbReference type="InterPro" id="IPR007751">
    <property type="entry name" value="DUF676_lipase-like"/>
</dbReference>
<feature type="region of interest" description="Disordered" evidence="3">
    <location>
        <begin position="770"/>
        <end position="790"/>
    </location>
</feature>
<evidence type="ECO:0000313" key="7">
    <source>
        <dbReference type="Proteomes" id="UP001056436"/>
    </source>
</evidence>
<evidence type="ECO:0000259" key="5">
    <source>
        <dbReference type="Pfam" id="PF24883"/>
    </source>
</evidence>
<feature type="region of interest" description="Disordered" evidence="3">
    <location>
        <begin position="1117"/>
        <end position="1184"/>
    </location>
</feature>
<name>A0A9P9XSD6_9PEZI</name>
<comment type="caution">
    <text evidence="6">The sequence shown here is derived from an EMBL/GenBank/DDBJ whole genome shotgun (WGS) entry which is preliminary data.</text>
</comment>
<feature type="compositionally biased region" description="Polar residues" evidence="3">
    <location>
        <begin position="13"/>
        <end position="22"/>
    </location>
</feature>
<dbReference type="InterPro" id="IPR056884">
    <property type="entry name" value="NPHP3-like_N"/>
</dbReference>
<feature type="compositionally biased region" description="Low complexity" evidence="3">
    <location>
        <begin position="1149"/>
        <end position="1161"/>
    </location>
</feature>
<reference evidence="6" key="1">
    <citation type="submission" date="2019-01" db="EMBL/GenBank/DDBJ databases">
        <title>Colletotrichum abscissum LGMF1257.</title>
        <authorList>
            <person name="Baroncelli R."/>
        </authorList>
    </citation>
    <scope>NUCLEOTIDE SEQUENCE</scope>
    <source>
        <strain evidence="6">Ca142</strain>
    </source>
</reference>
<dbReference type="AlphaFoldDB" id="A0A9P9XSD6"/>
<feature type="domain" description="Nephrocystin 3-like N-terminal" evidence="5">
    <location>
        <begin position="384"/>
        <end position="558"/>
    </location>
</feature>
<keyword evidence="7" id="KW-1185">Reference proteome</keyword>
<sequence length="1184" mass="134500">MGFRSWVSALFKSNKSSPGNNDTHPDAGTDFQTSSPHPEDTAGTTEDDLRSNLNASSRRDIDSTRDPGRRIAQAAARKQDCYGLKILVPQPSDRTGCVDIVAIHGLNGHREETWMHADTRLQWLSDSSCLPKDMPTARILTFGYNSKTYFSRSESEIPDFASELLWALKAQRTSEEEKQRRIVFICHSLGGLVFKQAVIMAHEKDRYYSCILDQIHGVVFFGTPHRGSSLAAWDEIGTLIVKASTLGYATNSKLSSSLKVDSKFLRRTSESFAARGEDFEVRSFYESVRMKGLNCKVVEKESAILNWPKELPIASNANHSDICKFLSPEDSRYKAASLAIREVVGDLASGIDVPLDLLAMACLKELNSTYEHHLDQIDDPIAKTCEWVTSHKIWNLWDSVPGSALLWITADAGCGKSIAAKYLVDFFQKRTSRAYLHTHVCYFFFKEGLEHQDKAHSAVSAVLHQLFSKQHRLMHHAMVKYSSMPKSSFNCFSTLWSILLATMEDPHTKNVVWILDGLDECEEKSLDELIKALADFVQSRNAVSIKRRPACKIILLSRPLNSIERRFGLRSGNGCYNTGLQYTEESDTFRLSAEEESGSVAKDIAQFVTSKISDLGRQSELSADILHQLEQRLISSADYTFLWVSLVMNIVKEAEVDGISMGQIEAILATTRLEDVYEKLLSGRVLPLKTRKVLLLILSAVRPLTLDELCGAVEVNQDYHQQQDSEESKRALAHLDRANLDRISREGQSGQMKRTPELGAVQKSEITEATTGLPPVSSPPTTSRVQVKNNKQQRVIIRSGRTITSTNLMQQLENNERRATRAISLWPEAYHERISRQPKFQMPTVSNLQELQNHMPKPFISHLRKVCGHFVRIRNQKIYLVHQTARQFLLDKHRELKFGTISQRPRYYLPTYQDRQKPGNSTLISQWQHSISLADANLYMLQVCVDYIGLFRSAKAFKKTALSRQEANAYLRDCRKDPPRAFLRYVSRHWLDHYRPVREDLKLSYDYLLQPSTPQFNVWIISHSSWIPEEQRRVLEVGGVSIIKEDKEELGLPSSLPFQAANGRVQTLQADANIGPSEKKERELQAALQHFNLMGNEIDLYDEEYIHGKRYWKAKDYMGSGDASTSDEDEELDKDLKESKATIPDRMQYYRQQQSQRVVESIAEGRRATSASMANPTSSRSWLR</sequence>
<feature type="domain" description="DUF676" evidence="4">
    <location>
        <begin position="100"/>
        <end position="229"/>
    </location>
</feature>
<dbReference type="InterPro" id="IPR027417">
    <property type="entry name" value="P-loop_NTPase"/>
</dbReference>
<evidence type="ECO:0000256" key="3">
    <source>
        <dbReference type="SAM" id="MobiDB-lite"/>
    </source>
</evidence>
<dbReference type="Gene3D" id="3.40.50.300">
    <property type="entry name" value="P-loop containing nucleotide triphosphate hydrolases"/>
    <property type="match status" value="1"/>
</dbReference>
<dbReference type="Proteomes" id="UP001056436">
    <property type="component" value="Unassembled WGS sequence"/>
</dbReference>
<dbReference type="Pfam" id="PF24883">
    <property type="entry name" value="NPHP3_N"/>
    <property type="match status" value="1"/>
</dbReference>
<dbReference type="PANTHER" id="PTHR10039:SF14">
    <property type="entry name" value="NACHT DOMAIN-CONTAINING PROTEIN"/>
    <property type="match status" value="1"/>
</dbReference>
<gene>
    <name evidence="6" type="ORF">CABS02_00063</name>
</gene>
<dbReference type="OrthoDB" id="5243026at2759"/>
<protein>
    <submittedName>
        <fullName evidence="6">Ankyrin repeat protein</fullName>
    </submittedName>
</protein>
<organism evidence="6 7">
    <name type="scientific">Colletotrichum abscissum</name>
    <dbReference type="NCBI Taxonomy" id="1671311"/>
    <lineage>
        <taxon>Eukaryota</taxon>
        <taxon>Fungi</taxon>
        <taxon>Dikarya</taxon>
        <taxon>Ascomycota</taxon>
        <taxon>Pezizomycotina</taxon>
        <taxon>Sordariomycetes</taxon>
        <taxon>Hypocreomycetidae</taxon>
        <taxon>Glomerellales</taxon>
        <taxon>Glomerellaceae</taxon>
        <taxon>Colletotrichum</taxon>
        <taxon>Colletotrichum acutatum species complex</taxon>
    </lineage>
</organism>
<evidence type="ECO:0000313" key="6">
    <source>
        <dbReference type="EMBL" id="KAI3559088.1"/>
    </source>
</evidence>
<dbReference type="Gene3D" id="3.40.50.1820">
    <property type="entry name" value="alpha/beta hydrolase"/>
    <property type="match status" value="1"/>
</dbReference>
<feature type="compositionally biased region" description="Basic and acidic residues" evidence="3">
    <location>
        <begin position="57"/>
        <end position="69"/>
    </location>
</feature>
<proteinExistence type="inferred from homology"/>
<dbReference type="SUPFAM" id="SSF53474">
    <property type="entry name" value="alpha/beta-Hydrolases"/>
    <property type="match status" value="1"/>
</dbReference>
<comment type="similarity">
    <text evidence="1">Belongs to the putative lipase ROG1 family.</text>
</comment>
<dbReference type="Pfam" id="PF05057">
    <property type="entry name" value="DUF676"/>
    <property type="match status" value="1"/>
</dbReference>
<dbReference type="EMBL" id="SDAQ01000001">
    <property type="protein sequence ID" value="KAI3559088.1"/>
    <property type="molecule type" value="Genomic_DNA"/>
</dbReference>
<evidence type="ECO:0000256" key="1">
    <source>
        <dbReference type="ARBA" id="ARBA00007920"/>
    </source>
</evidence>
<feature type="region of interest" description="Disordered" evidence="3">
    <location>
        <begin position="13"/>
        <end position="72"/>
    </location>
</feature>
<feature type="compositionally biased region" description="Low complexity" evidence="3">
    <location>
        <begin position="770"/>
        <end position="783"/>
    </location>
</feature>
<dbReference type="PANTHER" id="PTHR10039">
    <property type="entry name" value="AMELOGENIN"/>
    <property type="match status" value="1"/>
</dbReference>